<feature type="transmembrane region" description="Helical" evidence="1">
    <location>
        <begin position="6"/>
        <end position="26"/>
    </location>
</feature>
<evidence type="ECO:0000256" key="1">
    <source>
        <dbReference type="SAM" id="Phobius"/>
    </source>
</evidence>
<name>A0A813DPV9_POLGL</name>
<protein>
    <submittedName>
        <fullName evidence="2">Uncharacterized protein</fullName>
    </submittedName>
</protein>
<gene>
    <name evidence="2" type="ORF">PGLA1383_LOCUS8668</name>
    <name evidence="3" type="ORF">PGLA2088_LOCUS50831</name>
</gene>
<dbReference type="EMBL" id="CAJNNV010003983">
    <property type="protein sequence ID" value="CAE8589938.1"/>
    <property type="molecule type" value="Genomic_DNA"/>
</dbReference>
<reference evidence="2" key="1">
    <citation type="submission" date="2021-02" db="EMBL/GenBank/DDBJ databases">
        <authorList>
            <person name="Dougan E. K."/>
            <person name="Rhodes N."/>
            <person name="Thang M."/>
            <person name="Chan C."/>
        </authorList>
    </citation>
    <scope>NUCLEOTIDE SEQUENCE</scope>
</reference>
<keyword evidence="1" id="KW-0812">Transmembrane</keyword>
<dbReference type="EMBL" id="CAJNNW010037477">
    <property type="protein sequence ID" value="CAE8742130.1"/>
    <property type="molecule type" value="Genomic_DNA"/>
</dbReference>
<dbReference type="Proteomes" id="UP000654075">
    <property type="component" value="Unassembled WGS sequence"/>
</dbReference>
<evidence type="ECO:0000313" key="4">
    <source>
        <dbReference type="Proteomes" id="UP000654075"/>
    </source>
</evidence>
<evidence type="ECO:0000313" key="3">
    <source>
        <dbReference type="EMBL" id="CAE8742130.1"/>
    </source>
</evidence>
<keyword evidence="1" id="KW-0472">Membrane</keyword>
<dbReference type="Proteomes" id="UP000626109">
    <property type="component" value="Unassembled WGS sequence"/>
</dbReference>
<organism evidence="2 4">
    <name type="scientific">Polarella glacialis</name>
    <name type="common">Dinoflagellate</name>
    <dbReference type="NCBI Taxonomy" id="89957"/>
    <lineage>
        <taxon>Eukaryota</taxon>
        <taxon>Sar</taxon>
        <taxon>Alveolata</taxon>
        <taxon>Dinophyceae</taxon>
        <taxon>Suessiales</taxon>
        <taxon>Suessiaceae</taxon>
        <taxon>Polarella</taxon>
    </lineage>
</organism>
<feature type="transmembrane region" description="Helical" evidence="1">
    <location>
        <begin position="33"/>
        <end position="53"/>
    </location>
</feature>
<dbReference type="AlphaFoldDB" id="A0A813DPV9"/>
<proteinExistence type="predicted"/>
<evidence type="ECO:0000313" key="2">
    <source>
        <dbReference type="EMBL" id="CAE8589938.1"/>
    </source>
</evidence>
<feature type="transmembrane region" description="Helical" evidence="1">
    <location>
        <begin position="59"/>
        <end position="77"/>
    </location>
</feature>
<accession>A0A813DPV9</accession>
<keyword evidence="1" id="KW-1133">Transmembrane helix</keyword>
<keyword evidence="4" id="KW-1185">Reference proteome</keyword>
<comment type="caution">
    <text evidence="2">The sequence shown here is derived from an EMBL/GenBank/DDBJ whole genome shotgun (WGS) entry which is preliminary data.</text>
</comment>
<sequence length="166" mass="18121">MTQLMLLVMQYYPLGLALLGFIAALLYEKFAPVGMMTASFATALGSGVASAAIDTQWNTVLFWSARLMFVGLLAFGTQLSNRVRGVKPYEPVLPFWVIHQQQQLLAQHPHDSAAQTLPTFSGPHVETDVEGGAAEPLEPQQNWLVFEADTSQLGSFSHNLAGQTGW</sequence>